<gene>
    <name evidence="2" type="ORF">PFICI_13741</name>
</gene>
<dbReference type="HOGENOM" id="CLU_156739_0_0_1"/>
<evidence type="ECO:0000313" key="3">
    <source>
        <dbReference type="Proteomes" id="UP000030651"/>
    </source>
</evidence>
<dbReference type="RefSeq" id="XP_007840513.1">
    <property type="nucleotide sequence ID" value="XM_007842322.1"/>
</dbReference>
<feature type="transmembrane region" description="Helical" evidence="1">
    <location>
        <begin position="70"/>
        <end position="88"/>
    </location>
</feature>
<dbReference type="PANTHER" id="PTHR37783:SF1">
    <property type="entry name" value="MEMBRANE PROTEIN, PUTATIVE (AFU_ORTHOLOGUE AFUA_1G04315)-RELATED"/>
    <property type="match status" value="1"/>
</dbReference>
<dbReference type="PANTHER" id="PTHR37783">
    <property type="entry name" value="MEMBRANE PROTEIN, PUTATIVE (AFU_ORTHOLOGUE AFUA_1G04315)-RELATED"/>
    <property type="match status" value="1"/>
</dbReference>
<dbReference type="AlphaFoldDB" id="W3WQ54"/>
<feature type="transmembrane region" description="Helical" evidence="1">
    <location>
        <begin position="38"/>
        <end position="58"/>
    </location>
</feature>
<organism evidence="2 3">
    <name type="scientific">Pestalotiopsis fici (strain W106-1 / CGMCC3.15140)</name>
    <dbReference type="NCBI Taxonomy" id="1229662"/>
    <lineage>
        <taxon>Eukaryota</taxon>
        <taxon>Fungi</taxon>
        <taxon>Dikarya</taxon>
        <taxon>Ascomycota</taxon>
        <taxon>Pezizomycotina</taxon>
        <taxon>Sordariomycetes</taxon>
        <taxon>Xylariomycetidae</taxon>
        <taxon>Amphisphaeriales</taxon>
        <taxon>Sporocadaceae</taxon>
        <taxon>Pestalotiopsis</taxon>
    </lineage>
</organism>
<evidence type="ECO:0000313" key="2">
    <source>
        <dbReference type="EMBL" id="ETS75257.1"/>
    </source>
</evidence>
<keyword evidence="1" id="KW-1133">Transmembrane helix</keyword>
<dbReference type="InParanoid" id="W3WQ54"/>
<protein>
    <submittedName>
        <fullName evidence="2">Uncharacterized protein</fullName>
    </submittedName>
</protein>
<dbReference type="GeneID" id="19278754"/>
<dbReference type="eggNOG" id="ENOG502T5JE">
    <property type="taxonomic scope" value="Eukaryota"/>
</dbReference>
<dbReference type="EMBL" id="KI912119">
    <property type="protein sequence ID" value="ETS75257.1"/>
    <property type="molecule type" value="Genomic_DNA"/>
</dbReference>
<sequence length="100" mass="11570">MLLSCRREVLMPGSPIYDYLLAGRPAAITNAIRVQNGLFYVLWGLHSIECAFFSIIRLKRHNVHFLTDLWWQWMLMCFVGGASSWQHFRLAVKEATAKQA</sequence>
<keyword evidence="3" id="KW-1185">Reference proteome</keyword>
<keyword evidence="1" id="KW-0472">Membrane</keyword>
<reference evidence="3" key="1">
    <citation type="journal article" date="2015" name="BMC Genomics">
        <title>Genomic and transcriptomic analysis of the endophytic fungus Pestalotiopsis fici reveals its lifestyle and high potential for synthesis of natural products.</title>
        <authorList>
            <person name="Wang X."/>
            <person name="Zhang X."/>
            <person name="Liu L."/>
            <person name="Xiang M."/>
            <person name="Wang W."/>
            <person name="Sun X."/>
            <person name="Che Y."/>
            <person name="Guo L."/>
            <person name="Liu G."/>
            <person name="Guo L."/>
            <person name="Wang C."/>
            <person name="Yin W.B."/>
            <person name="Stadler M."/>
            <person name="Zhang X."/>
            <person name="Liu X."/>
        </authorList>
    </citation>
    <scope>NUCLEOTIDE SEQUENCE [LARGE SCALE GENOMIC DNA]</scope>
    <source>
        <strain evidence="3">W106-1 / CGMCC3.15140</strain>
    </source>
</reference>
<dbReference type="KEGG" id="pfy:PFICI_13741"/>
<proteinExistence type="predicted"/>
<name>W3WQ54_PESFW</name>
<dbReference type="Proteomes" id="UP000030651">
    <property type="component" value="Unassembled WGS sequence"/>
</dbReference>
<evidence type="ECO:0000256" key="1">
    <source>
        <dbReference type="SAM" id="Phobius"/>
    </source>
</evidence>
<dbReference type="OrthoDB" id="5553410at2759"/>
<keyword evidence="1" id="KW-0812">Transmembrane</keyword>
<accession>W3WQ54</accession>